<name>A0A0M4M4Q0_9SPHN</name>
<dbReference type="EMBL" id="CP012669">
    <property type="protein sequence ID" value="ALE16815.1"/>
    <property type="molecule type" value="Genomic_DNA"/>
</dbReference>
<dbReference type="InterPro" id="IPR019587">
    <property type="entry name" value="Polyketide_cyclase/dehydratase"/>
</dbReference>
<reference evidence="3 4" key="1">
    <citation type="submission" date="2015-09" db="EMBL/GenBank/DDBJ databases">
        <title>Complete genome sequence of a benzo[a]pyrene-degrading bacterium Altererythrobacter epoxidivorans CGMCC 1.7731T.</title>
        <authorList>
            <person name="Li Z."/>
            <person name="Cheng H."/>
            <person name="Huo Y."/>
            <person name="Xu X."/>
        </authorList>
    </citation>
    <scope>NUCLEOTIDE SEQUENCE [LARGE SCALE GENOMIC DNA]</scope>
    <source>
        <strain evidence="3 4">CGMCC 1.7731</strain>
    </source>
</reference>
<evidence type="ECO:0000313" key="3">
    <source>
        <dbReference type="EMBL" id="ALE16815.1"/>
    </source>
</evidence>
<feature type="compositionally biased region" description="Basic and acidic residues" evidence="1">
    <location>
        <begin position="211"/>
        <end position="222"/>
    </location>
</feature>
<evidence type="ECO:0008006" key="5">
    <source>
        <dbReference type="Google" id="ProtNLM"/>
    </source>
</evidence>
<dbReference type="SUPFAM" id="SSF55961">
    <property type="entry name" value="Bet v1-like"/>
    <property type="match status" value="1"/>
</dbReference>
<evidence type="ECO:0000256" key="2">
    <source>
        <dbReference type="SAM" id="SignalP"/>
    </source>
</evidence>
<protein>
    <recommendedName>
        <fullName evidence="5">Polyketide cyclase / dehydrase and lipid transport</fullName>
    </recommendedName>
</protein>
<dbReference type="STRING" id="361183.AMC99_01523"/>
<dbReference type="AlphaFoldDB" id="A0A0M4M4Q0"/>
<evidence type="ECO:0000256" key="1">
    <source>
        <dbReference type="SAM" id="MobiDB-lite"/>
    </source>
</evidence>
<dbReference type="Proteomes" id="UP000057938">
    <property type="component" value="Chromosome"/>
</dbReference>
<keyword evidence="4" id="KW-1185">Reference proteome</keyword>
<dbReference type="KEGG" id="aep:AMC99_01523"/>
<feature type="compositionally biased region" description="Acidic residues" evidence="1">
    <location>
        <begin position="201"/>
        <end position="210"/>
    </location>
</feature>
<proteinExistence type="predicted"/>
<feature type="region of interest" description="Disordered" evidence="1">
    <location>
        <begin position="184"/>
        <end position="231"/>
    </location>
</feature>
<dbReference type="Gene3D" id="3.30.530.20">
    <property type="match status" value="1"/>
</dbReference>
<feature type="signal peptide" evidence="2">
    <location>
        <begin position="1"/>
        <end position="21"/>
    </location>
</feature>
<organism evidence="3 4">
    <name type="scientific">Altererythrobacter epoxidivorans</name>
    <dbReference type="NCBI Taxonomy" id="361183"/>
    <lineage>
        <taxon>Bacteria</taxon>
        <taxon>Pseudomonadati</taxon>
        <taxon>Pseudomonadota</taxon>
        <taxon>Alphaproteobacteria</taxon>
        <taxon>Sphingomonadales</taxon>
        <taxon>Erythrobacteraceae</taxon>
        <taxon>Altererythrobacter</taxon>
    </lineage>
</organism>
<gene>
    <name evidence="3" type="ORF">AMC99_01523</name>
</gene>
<dbReference type="PATRIC" id="fig|361183.4.peg.1496"/>
<dbReference type="RefSeq" id="WP_061924861.1">
    <property type="nucleotide sequence ID" value="NZ_CP012669.1"/>
</dbReference>
<sequence length="231" mass="24513">MNFRSLALALPLALCATSVSAEVVGIGKESFVTHDEAVVKADAKSTWLALISPGKWWNSAHTWSGDSANLTLRPQAGGCFCERIPEDPTSKEVTLEGSVEHMRVIHAFPEKALRLSGALGPLQSEPVTGVLTIALSETDEGTRIVWEYAVGGPMRFEAPVIAKAVDGVMTQQLDGLAAMLGRVDTPKTKKVEEKAEPAPEPAEDAGDPAPEDEKSDREKALEEAIGELGAG</sequence>
<dbReference type="OrthoDB" id="5735475at2"/>
<feature type="chain" id="PRO_5005798130" description="Polyketide cyclase / dehydrase and lipid transport" evidence="2">
    <location>
        <begin position="22"/>
        <end position="231"/>
    </location>
</feature>
<accession>A0A0M4M4Q0</accession>
<keyword evidence="2" id="KW-0732">Signal</keyword>
<dbReference type="Pfam" id="PF10604">
    <property type="entry name" value="Polyketide_cyc2"/>
    <property type="match status" value="1"/>
</dbReference>
<feature type="compositionally biased region" description="Basic and acidic residues" evidence="1">
    <location>
        <begin position="184"/>
        <end position="197"/>
    </location>
</feature>
<evidence type="ECO:0000313" key="4">
    <source>
        <dbReference type="Proteomes" id="UP000057938"/>
    </source>
</evidence>
<dbReference type="InterPro" id="IPR023393">
    <property type="entry name" value="START-like_dom_sf"/>
</dbReference>